<feature type="domain" description="Sin3 C-terminal" evidence="1">
    <location>
        <begin position="2"/>
        <end position="48"/>
    </location>
</feature>
<sequence>MLLKTKLDSTAFEDEMRPLLGANAYVTFTLDKLLFKLVKQLQALSQDQLL</sequence>
<dbReference type="AlphaFoldDB" id="A0A061RR45"/>
<feature type="non-terminal residue" evidence="2">
    <location>
        <position position="50"/>
    </location>
</feature>
<dbReference type="Pfam" id="PF16879">
    <property type="entry name" value="Sin3a_C"/>
    <property type="match status" value="1"/>
</dbReference>
<evidence type="ECO:0000313" key="2">
    <source>
        <dbReference type="EMBL" id="JAC73254.1"/>
    </source>
</evidence>
<name>A0A061RR45_9CHLO</name>
<dbReference type="InterPro" id="IPR031693">
    <property type="entry name" value="Sin3_C"/>
</dbReference>
<proteinExistence type="predicted"/>
<organism evidence="2">
    <name type="scientific">Tetraselmis sp. GSL018</name>
    <dbReference type="NCBI Taxonomy" id="582737"/>
    <lineage>
        <taxon>Eukaryota</taxon>
        <taxon>Viridiplantae</taxon>
        <taxon>Chlorophyta</taxon>
        <taxon>core chlorophytes</taxon>
        <taxon>Chlorodendrophyceae</taxon>
        <taxon>Chlorodendrales</taxon>
        <taxon>Chlorodendraceae</taxon>
        <taxon>Tetraselmis</taxon>
    </lineage>
</organism>
<protein>
    <recommendedName>
        <fullName evidence="1">Sin3 C-terminal domain-containing protein</fullName>
    </recommendedName>
</protein>
<dbReference type="EMBL" id="GBEZ01012654">
    <property type="protein sequence ID" value="JAC73254.1"/>
    <property type="molecule type" value="Transcribed_RNA"/>
</dbReference>
<evidence type="ECO:0000259" key="1">
    <source>
        <dbReference type="Pfam" id="PF16879"/>
    </source>
</evidence>
<accession>A0A061RR45</accession>
<reference evidence="2" key="1">
    <citation type="submission" date="2014-05" db="EMBL/GenBank/DDBJ databases">
        <title>The transcriptome of the halophilic microalga Tetraselmis sp. GSL018 isolated from the Great Salt Lake, Utah.</title>
        <authorList>
            <person name="Jinkerson R.E."/>
            <person name="D'Adamo S."/>
            <person name="Posewitz M.C."/>
        </authorList>
    </citation>
    <scope>NUCLEOTIDE SEQUENCE</scope>
    <source>
        <strain evidence="2">GSL018</strain>
    </source>
</reference>
<gene>
    <name evidence="2" type="ORF">TSPGSL018_29338</name>
</gene>